<evidence type="ECO:0000256" key="6">
    <source>
        <dbReference type="ARBA" id="ARBA00022777"/>
    </source>
</evidence>
<evidence type="ECO:0000256" key="4">
    <source>
        <dbReference type="ARBA" id="ARBA00022679"/>
    </source>
</evidence>
<reference evidence="10 11" key="1">
    <citation type="journal article" date="2008" name="Proc. Natl. Acad. Sci. U.S.A.">
        <title>Niche adaptation and genome expansion in the chlorophyll d-producing cyanobacterium Acaryochloris marina.</title>
        <authorList>
            <person name="Swingley W.D."/>
            <person name="Chen M."/>
            <person name="Cheung P.C."/>
            <person name="Conrad A.L."/>
            <person name="Dejesa L.C."/>
            <person name="Hao J."/>
            <person name="Honchak B.M."/>
            <person name="Karbach L.E."/>
            <person name="Kurdoglu A."/>
            <person name="Lahiri S."/>
            <person name="Mastrian S.D."/>
            <person name="Miyashita H."/>
            <person name="Page L."/>
            <person name="Ramakrishna P."/>
            <person name="Satoh S."/>
            <person name="Sattley W.M."/>
            <person name="Shimada Y."/>
            <person name="Taylor H.L."/>
            <person name="Tomo T."/>
            <person name="Tsuchiya T."/>
            <person name="Wang Z.T."/>
            <person name="Raymond J."/>
            <person name="Mimuro M."/>
            <person name="Blankenship R.E."/>
            <person name="Touchman J.W."/>
        </authorList>
    </citation>
    <scope>NUCLEOTIDE SEQUENCE [LARGE SCALE GENOMIC DNA]</scope>
    <source>
        <strain evidence="11">MBIC 11017</strain>
    </source>
</reference>
<keyword evidence="5" id="KW-0547">Nucleotide-binding</keyword>
<dbReference type="SUPFAM" id="SSF52540">
    <property type="entry name" value="P-loop containing nucleoside triphosphate hydrolases"/>
    <property type="match status" value="1"/>
</dbReference>
<keyword evidence="11" id="KW-1185">Reference proteome</keyword>
<dbReference type="HOGENOM" id="CLU_026771_1_1_3"/>
<feature type="domain" description="Aminoglycoside phosphotransferase" evidence="9">
    <location>
        <begin position="137"/>
        <end position="286"/>
    </location>
</feature>
<evidence type="ECO:0000256" key="5">
    <source>
        <dbReference type="ARBA" id="ARBA00022741"/>
    </source>
</evidence>
<keyword evidence="7" id="KW-0067">ATP-binding</keyword>
<dbReference type="eggNOG" id="COG0645">
    <property type="taxonomic scope" value="Bacteria"/>
</dbReference>
<name>B0CDC8_ACAM1</name>
<dbReference type="eggNOG" id="COG2187">
    <property type="taxonomic scope" value="Bacteria"/>
</dbReference>
<evidence type="ECO:0000256" key="7">
    <source>
        <dbReference type="ARBA" id="ARBA00022840"/>
    </source>
</evidence>
<dbReference type="InterPro" id="IPR011009">
    <property type="entry name" value="Kinase-like_dom_sf"/>
</dbReference>
<dbReference type="SUPFAM" id="SSF56112">
    <property type="entry name" value="Protein kinase-like (PK-like)"/>
    <property type="match status" value="1"/>
</dbReference>
<evidence type="ECO:0000313" key="11">
    <source>
        <dbReference type="Proteomes" id="UP000000268"/>
    </source>
</evidence>
<evidence type="ECO:0000313" key="10">
    <source>
        <dbReference type="EMBL" id="ABW26853.1"/>
    </source>
</evidence>
<accession>B0CDC8</accession>
<dbReference type="GO" id="GO:0005975">
    <property type="term" value="P:carbohydrate metabolic process"/>
    <property type="evidence" value="ECO:0007669"/>
    <property type="project" value="InterPro"/>
</dbReference>
<evidence type="ECO:0000256" key="8">
    <source>
        <dbReference type="ARBA" id="ARBA00048090"/>
    </source>
</evidence>
<dbReference type="Pfam" id="PF01636">
    <property type="entry name" value="APH"/>
    <property type="match status" value="1"/>
</dbReference>
<evidence type="ECO:0000256" key="3">
    <source>
        <dbReference type="ARBA" id="ARBA00012054"/>
    </source>
</evidence>
<dbReference type="STRING" id="329726.AM1_1833"/>
<proteinExistence type="inferred from homology"/>
<dbReference type="EMBL" id="CP000828">
    <property type="protein sequence ID" value="ABW26853.1"/>
    <property type="molecule type" value="Genomic_DNA"/>
</dbReference>
<dbReference type="Proteomes" id="UP000000268">
    <property type="component" value="Chromosome"/>
</dbReference>
<dbReference type="OrthoDB" id="9810277at2"/>
<dbReference type="KEGG" id="amr:AM1_1833"/>
<dbReference type="Gene3D" id="3.90.1200.10">
    <property type="match status" value="1"/>
</dbReference>
<dbReference type="EC" id="2.7.1.12" evidence="3"/>
<dbReference type="AlphaFoldDB" id="B0CDC8"/>
<comment type="similarity">
    <text evidence="2">Belongs to the gluconokinase GntK/GntV family.</text>
</comment>
<keyword evidence="4" id="KW-0808">Transferase</keyword>
<dbReference type="GO" id="GO:0005524">
    <property type="term" value="F:ATP binding"/>
    <property type="evidence" value="ECO:0007669"/>
    <property type="project" value="UniProtKB-KW"/>
</dbReference>
<organism evidence="10 11">
    <name type="scientific">Acaryochloris marina (strain MBIC 11017)</name>
    <dbReference type="NCBI Taxonomy" id="329726"/>
    <lineage>
        <taxon>Bacteria</taxon>
        <taxon>Bacillati</taxon>
        <taxon>Cyanobacteriota</taxon>
        <taxon>Cyanophyceae</taxon>
        <taxon>Acaryochloridales</taxon>
        <taxon>Acaryochloridaceae</taxon>
        <taxon>Acaryochloris</taxon>
    </lineage>
</organism>
<dbReference type="InterPro" id="IPR027417">
    <property type="entry name" value="P-loop_NTPase"/>
</dbReference>
<dbReference type="Gene3D" id="3.40.50.300">
    <property type="entry name" value="P-loop containing nucleotide triphosphate hydrolases"/>
    <property type="match status" value="1"/>
</dbReference>
<dbReference type="CDD" id="cd02021">
    <property type="entry name" value="GntK"/>
    <property type="match status" value="1"/>
</dbReference>
<dbReference type="InterPro" id="IPR002575">
    <property type="entry name" value="Aminoglycoside_PTrfase"/>
</dbReference>
<evidence type="ECO:0000259" key="9">
    <source>
        <dbReference type="Pfam" id="PF01636"/>
    </source>
</evidence>
<evidence type="ECO:0000256" key="2">
    <source>
        <dbReference type="ARBA" id="ARBA00008420"/>
    </source>
</evidence>
<dbReference type="InterPro" id="IPR052732">
    <property type="entry name" value="Cell-binding_unc_protein"/>
</dbReference>
<evidence type="ECO:0000256" key="1">
    <source>
        <dbReference type="ARBA" id="ARBA00004761"/>
    </source>
</evidence>
<sequence length="529" mass="60861">MDAALPLLVQRMLQPDFYPHPVQTPVQLLQTHISYVFLTGEFAYKVKKPTQFGRLDFSNLEQRAYFCQEELRLNRRLSPGLYLAVLPIYGNDGDYYLKRPPEPGAEIVDYALQMRQFDQEGLFSHLLNQGQLTAANMQQLGQSVARFHATAETSPEIQANGTLESLQAIDEENYTLTQAFMGKSQTKEQWQQTRRFTQQFWQDHQDWLQQRQDKIRDCHGDLHLNNVCLHQDRIQIFDCIEFCREFRHIDVMYDVAFMVMDLDFLHRKDLANVFLNTYLEKTGDYEGALLLPAYLSMRATIRGNVNSMTAQNIATSDYRSSQKLYWQNAKEYFALAHQYTQPRQGQIILMSGLSGSGKSTVAHRLAPHLNAIHIRSDAVRKHLAGISLDESGAGPDSIYTPAMTQRTYQRLRELGISLAQMGWTVILDAKYDRVQLREQVLTQAELAQIPVQILFCTAPVAELRSRLQNRRGDISDATPDLLVHQKQTFQAFTTAEKPKVTQFETQQDLDAQLTSFCQRLAKRDNVRLI</sequence>
<dbReference type="InterPro" id="IPR006001">
    <property type="entry name" value="Therm_gnt_kin"/>
</dbReference>
<protein>
    <recommendedName>
        <fullName evidence="3">gluconokinase</fullName>
        <ecNumber evidence="3">2.7.1.12</ecNumber>
    </recommendedName>
</protein>
<keyword evidence="6" id="KW-0418">Kinase</keyword>
<gene>
    <name evidence="10" type="ordered locus">AM1_1833</name>
</gene>
<comment type="pathway">
    <text evidence="1">Carbohydrate acid metabolism.</text>
</comment>
<comment type="catalytic activity">
    <reaction evidence="8">
        <text>D-gluconate + ATP = 6-phospho-D-gluconate + ADP + H(+)</text>
        <dbReference type="Rhea" id="RHEA:19433"/>
        <dbReference type="ChEBI" id="CHEBI:15378"/>
        <dbReference type="ChEBI" id="CHEBI:18391"/>
        <dbReference type="ChEBI" id="CHEBI:30616"/>
        <dbReference type="ChEBI" id="CHEBI:58759"/>
        <dbReference type="ChEBI" id="CHEBI:456216"/>
        <dbReference type="EC" id="2.7.1.12"/>
    </reaction>
</comment>
<dbReference type="GO" id="GO:0046316">
    <property type="term" value="F:gluconokinase activity"/>
    <property type="evidence" value="ECO:0007669"/>
    <property type="project" value="UniProtKB-EC"/>
</dbReference>
<dbReference type="PANTHER" id="PTHR43883">
    <property type="entry name" value="SLR0207 PROTEIN"/>
    <property type="match status" value="1"/>
</dbReference>
<dbReference type="Pfam" id="PF13671">
    <property type="entry name" value="AAA_33"/>
    <property type="match status" value="1"/>
</dbReference>
<dbReference type="PANTHER" id="PTHR43883:SF1">
    <property type="entry name" value="GLUCONOKINASE"/>
    <property type="match status" value="1"/>
</dbReference>
<dbReference type="RefSeq" id="WP_012162358.1">
    <property type="nucleotide sequence ID" value="NC_009925.1"/>
</dbReference>